<accession>A0A5S5MCL0</accession>
<sequence>MCLKEECMYQRFYGVLALCVCVFAFMAVSATAQDAYQEPAMSGKTMEVSDADLQKAAEAYVEIVQINQAFQESVQDVDTPEERQSLQVNANEKMLGAVEDAGLNAQSYNMIVQQVGADENLRQEFTAKLRALQ</sequence>
<comment type="caution">
    <text evidence="3">The sequence shown here is derived from an EMBL/GenBank/DDBJ whole genome shotgun (WGS) entry which is preliminary data.</text>
</comment>
<keyword evidence="1" id="KW-0732">Signal</keyword>
<evidence type="ECO:0000256" key="1">
    <source>
        <dbReference type="SAM" id="SignalP"/>
    </source>
</evidence>
<dbReference type="Proteomes" id="UP000321899">
    <property type="component" value="Unassembled WGS sequence"/>
</dbReference>
<keyword evidence="4" id="KW-1185">Reference proteome</keyword>
<dbReference type="AlphaFoldDB" id="A0A5S5MCL0"/>
<reference evidence="3 4" key="1">
    <citation type="submission" date="2019-06" db="EMBL/GenBank/DDBJ databases">
        <title>Desulfobotulus mexicanus sp. nov., a novel sulfate-reducing bacterium isolated from the sediment of an alkaline crater lake in Mexico.</title>
        <authorList>
            <person name="Hirschler-Rea A."/>
        </authorList>
    </citation>
    <scope>NUCLEOTIDE SEQUENCE [LARGE SCALE GENOMIC DNA]</scope>
    <source>
        <strain evidence="3 4">PAR22N</strain>
    </source>
</reference>
<feature type="signal peptide" evidence="1">
    <location>
        <begin position="1"/>
        <end position="32"/>
    </location>
</feature>
<evidence type="ECO:0000313" key="3">
    <source>
        <dbReference type="EMBL" id="TYT73466.1"/>
    </source>
</evidence>
<gene>
    <name evidence="3" type="ORF">FIM25_15085</name>
</gene>
<dbReference type="InterPro" id="IPR025433">
    <property type="entry name" value="DUF4168"/>
</dbReference>
<feature type="domain" description="DUF4168" evidence="2">
    <location>
        <begin position="49"/>
        <end position="124"/>
    </location>
</feature>
<proteinExistence type="predicted"/>
<dbReference type="Pfam" id="PF13767">
    <property type="entry name" value="DUF4168"/>
    <property type="match status" value="1"/>
</dbReference>
<name>A0A5S5MCL0_9BACT</name>
<dbReference type="OrthoDB" id="5471829at2"/>
<evidence type="ECO:0000259" key="2">
    <source>
        <dbReference type="Pfam" id="PF13767"/>
    </source>
</evidence>
<evidence type="ECO:0000313" key="4">
    <source>
        <dbReference type="Proteomes" id="UP000321899"/>
    </source>
</evidence>
<organism evidence="3 4">
    <name type="scientific">Desulfobotulus mexicanus</name>
    <dbReference type="NCBI Taxonomy" id="2586642"/>
    <lineage>
        <taxon>Bacteria</taxon>
        <taxon>Pseudomonadati</taxon>
        <taxon>Thermodesulfobacteriota</taxon>
        <taxon>Desulfobacteria</taxon>
        <taxon>Desulfobacterales</taxon>
        <taxon>Desulfobacteraceae</taxon>
        <taxon>Desulfobotulus</taxon>
    </lineage>
</organism>
<feature type="chain" id="PRO_5024464921" evidence="1">
    <location>
        <begin position="33"/>
        <end position="133"/>
    </location>
</feature>
<protein>
    <submittedName>
        <fullName evidence="3">DUF4168 domain-containing protein</fullName>
    </submittedName>
</protein>
<dbReference type="EMBL" id="VDMB01000029">
    <property type="protein sequence ID" value="TYT73466.1"/>
    <property type="molecule type" value="Genomic_DNA"/>
</dbReference>